<dbReference type="InterPro" id="IPR036640">
    <property type="entry name" value="ABC1_TM_sf"/>
</dbReference>
<dbReference type="InterPro" id="IPR014223">
    <property type="entry name" value="ABC_CydC/D"/>
</dbReference>
<keyword evidence="11" id="KW-1185">Reference proteome</keyword>
<feature type="transmembrane region" description="Helical" evidence="7">
    <location>
        <begin position="47"/>
        <end position="66"/>
    </location>
</feature>
<dbReference type="CDD" id="cd03228">
    <property type="entry name" value="ABCC_MRP_Like"/>
    <property type="match status" value="1"/>
</dbReference>
<proteinExistence type="predicted"/>
<dbReference type="SUPFAM" id="SSF52540">
    <property type="entry name" value="P-loop containing nucleoside triphosphate hydrolases"/>
    <property type="match status" value="1"/>
</dbReference>
<evidence type="ECO:0000256" key="5">
    <source>
        <dbReference type="ARBA" id="ARBA00022989"/>
    </source>
</evidence>
<sequence>MTTGPDLRTVRVTPALVRAGLVGGLALASGIALTATSGWLIVRASEMPIILTLLMAIVGVRAFGMARPVLRYVERLLTHDAALNDLAQQRVRTYDALIPLTPARLGSRGRADLLTGVVDDLDDIIGAQIRVTVPGISALVAWGLTSAIITAFDARVGAAIALLGFAVAAISALALRLESAGMPSLTAARAEVNRVADLLTSQAGEIAAIGAGPAVLADLDAAQSNWRAALLRQARGRAVAAGSILLAVGATTLFVAQTLVGEARHTPAVAALLVLTPVATADALTPLAEAARALARARGSAQRLGAVLAQEPAVAATRHTPDQQEPAHNGAPDIALRAVSARWSDDRPLALRELDLDLPAGTHLSLSGPNGSGKSTLLAVLARHLDPASGRYAVAGADALAEPLDGSRGRIAIVDDSPHLFASTLRENLRFAAPGSDDDSLIEALHRAGLRPWLDGLVDGLDTRLGTGGRGVSGGERARIALARAILSQRPIILLDEPVAHLDAPTARAVIGDLVSASQGRTLVMVSHREDGHDAFAESSVLPPQTTGQR</sequence>
<dbReference type="InterPro" id="IPR003593">
    <property type="entry name" value="AAA+_ATPase"/>
</dbReference>
<evidence type="ECO:0000256" key="2">
    <source>
        <dbReference type="ARBA" id="ARBA00022692"/>
    </source>
</evidence>
<feature type="domain" description="ABC transporter" evidence="8">
    <location>
        <begin position="336"/>
        <end position="550"/>
    </location>
</feature>
<name>A0ABP4YBT7_9MICO</name>
<dbReference type="InterPro" id="IPR017871">
    <property type="entry name" value="ABC_transporter-like_CS"/>
</dbReference>
<protein>
    <recommendedName>
        <fullName evidence="12">Thiol reductant ABC exporter subunit CydC</fullName>
    </recommendedName>
</protein>
<evidence type="ECO:0000313" key="11">
    <source>
        <dbReference type="Proteomes" id="UP001499938"/>
    </source>
</evidence>
<dbReference type="Gene3D" id="1.20.1560.10">
    <property type="entry name" value="ABC transporter type 1, transmembrane domain"/>
    <property type="match status" value="1"/>
</dbReference>
<dbReference type="InterPro" id="IPR011527">
    <property type="entry name" value="ABC1_TM_dom"/>
</dbReference>
<reference evidence="11" key="1">
    <citation type="journal article" date="2019" name="Int. J. Syst. Evol. Microbiol.">
        <title>The Global Catalogue of Microorganisms (GCM) 10K type strain sequencing project: providing services to taxonomists for standard genome sequencing and annotation.</title>
        <authorList>
            <consortium name="The Broad Institute Genomics Platform"/>
            <consortium name="The Broad Institute Genome Sequencing Center for Infectious Disease"/>
            <person name="Wu L."/>
            <person name="Ma J."/>
        </authorList>
    </citation>
    <scope>NUCLEOTIDE SEQUENCE [LARGE SCALE GENOMIC DNA]</scope>
    <source>
        <strain evidence="11">JCM 15592</strain>
    </source>
</reference>
<evidence type="ECO:0000256" key="7">
    <source>
        <dbReference type="SAM" id="Phobius"/>
    </source>
</evidence>
<organism evidence="10 11">
    <name type="scientific">Nostocoides veronense</name>
    <dbReference type="NCBI Taxonomy" id="330836"/>
    <lineage>
        <taxon>Bacteria</taxon>
        <taxon>Bacillati</taxon>
        <taxon>Actinomycetota</taxon>
        <taxon>Actinomycetes</taxon>
        <taxon>Micrococcales</taxon>
        <taxon>Intrasporangiaceae</taxon>
        <taxon>Nostocoides</taxon>
    </lineage>
</organism>
<dbReference type="Gene3D" id="3.40.50.300">
    <property type="entry name" value="P-loop containing nucleotide triphosphate hydrolases"/>
    <property type="match status" value="1"/>
</dbReference>
<keyword evidence="5 7" id="KW-1133">Transmembrane helix</keyword>
<keyword evidence="6 7" id="KW-0472">Membrane</keyword>
<evidence type="ECO:0008006" key="12">
    <source>
        <dbReference type="Google" id="ProtNLM"/>
    </source>
</evidence>
<evidence type="ECO:0000256" key="4">
    <source>
        <dbReference type="ARBA" id="ARBA00022840"/>
    </source>
</evidence>
<dbReference type="PANTHER" id="PTHR24221">
    <property type="entry name" value="ATP-BINDING CASSETTE SUB-FAMILY B"/>
    <property type="match status" value="1"/>
</dbReference>
<dbReference type="RefSeq" id="WP_344087293.1">
    <property type="nucleotide sequence ID" value="NZ_BAAAPO010000046.1"/>
</dbReference>
<comment type="subcellular location">
    <subcellularLocation>
        <location evidence="1">Cell membrane</location>
        <topology evidence="1">Multi-pass membrane protein</topology>
    </subcellularLocation>
</comment>
<feature type="transmembrane region" description="Helical" evidence="7">
    <location>
        <begin position="131"/>
        <end position="152"/>
    </location>
</feature>
<evidence type="ECO:0000256" key="1">
    <source>
        <dbReference type="ARBA" id="ARBA00004651"/>
    </source>
</evidence>
<gene>
    <name evidence="10" type="ORF">GCM10009811_30180</name>
</gene>
<evidence type="ECO:0000259" key="8">
    <source>
        <dbReference type="PROSITE" id="PS50893"/>
    </source>
</evidence>
<dbReference type="Pfam" id="PF00005">
    <property type="entry name" value="ABC_tran"/>
    <property type="match status" value="1"/>
</dbReference>
<comment type="caution">
    <text evidence="10">The sequence shown here is derived from an EMBL/GenBank/DDBJ whole genome shotgun (WGS) entry which is preliminary data.</text>
</comment>
<dbReference type="PROSITE" id="PS00211">
    <property type="entry name" value="ABC_TRANSPORTER_1"/>
    <property type="match status" value="1"/>
</dbReference>
<dbReference type="PROSITE" id="PS50929">
    <property type="entry name" value="ABC_TM1F"/>
    <property type="match status" value="1"/>
</dbReference>
<keyword evidence="3" id="KW-0547">Nucleotide-binding</keyword>
<accession>A0ABP4YBT7</accession>
<evidence type="ECO:0000259" key="9">
    <source>
        <dbReference type="PROSITE" id="PS50929"/>
    </source>
</evidence>
<dbReference type="SUPFAM" id="SSF90123">
    <property type="entry name" value="ABC transporter transmembrane region"/>
    <property type="match status" value="1"/>
</dbReference>
<feature type="transmembrane region" description="Helical" evidence="7">
    <location>
        <begin position="21"/>
        <end position="41"/>
    </location>
</feature>
<dbReference type="InterPro" id="IPR039421">
    <property type="entry name" value="Type_1_exporter"/>
</dbReference>
<dbReference type="EMBL" id="BAAAPO010000046">
    <property type="protein sequence ID" value="GAA1804558.1"/>
    <property type="molecule type" value="Genomic_DNA"/>
</dbReference>
<evidence type="ECO:0000313" key="10">
    <source>
        <dbReference type="EMBL" id="GAA1804558.1"/>
    </source>
</evidence>
<feature type="transmembrane region" description="Helical" evidence="7">
    <location>
        <begin position="158"/>
        <end position="175"/>
    </location>
</feature>
<evidence type="ECO:0000256" key="3">
    <source>
        <dbReference type="ARBA" id="ARBA00022741"/>
    </source>
</evidence>
<feature type="domain" description="ABC transmembrane type-1" evidence="9">
    <location>
        <begin position="19"/>
        <end position="256"/>
    </location>
</feature>
<feature type="transmembrane region" description="Helical" evidence="7">
    <location>
        <begin position="238"/>
        <end position="256"/>
    </location>
</feature>
<dbReference type="InterPro" id="IPR027417">
    <property type="entry name" value="P-loop_NTPase"/>
</dbReference>
<dbReference type="Proteomes" id="UP001499938">
    <property type="component" value="Unassembled WGS sequence"/>
</dbReference>
<dbReference type="InterPro" id="IPR003439">
    <property type="entry name" value="ABC_transporter-like_ATP-bd"/>
</dbReference>
<dbReference type="PROSITE" id="PS50893">
    <property type="entry name" value="ABC_TRANSPORTER_2"/>
    <property type="match status" value="1"/>
</dbReference>
<dbReference type="PANTHER" id="PTHR24221:SF654">
    <property type="entry name" value="ATP-BINDING CASSETTE SUB-FAMILY B MEMBER 6"/>
    <property type="match status" value="1"/>
</dbReference>
<dbReference type="NCBIfam" id="TIGR02868">
    <property type="entry name" value="CydC"/>
    <property type="match status" value="1"/>
</dbReference>
<keyword evidence="4" id="KW-0067">ATP-binding</keyword>
<evidence type="ECO:0000256" key="6">
    <source>
        <dbReference type="ARBA" id="ARBA00023136"/>
    </source>
</evidence>
<dbReference type="SMART" id="SM00382">
    <property type="entry name" value="AAA"/>
    <property type="match status" value="1"/>
</dbReference>
<keyword evidence="2 7" id="KW-0812">Transmembrane</keyword>